<dbReference type="Pfam" id="PF00483">
    <property type="entry name" value="NTP_transferase"/>
    <property type="match status" value="1"/>
</dbReference>
<dbReference type="InterPro" id="IPR029044">
    <property type="entry name" value="Nucleotide-diphossugar_trans"/>
</dbReference>
<feature type="domain" description="Nucleotidyl transferase" evidence="6">
    <location>
        <begin position="12"/>
        <end position="230"/>
    </location>
</feature>
<protein>
    <recommendedName>
        <fullName evidence="2">UTP--glucose-1-phosphate uridylyltransferase</fullName>
        <ecNumber evidence="2">2.7.7.9</ecNumber>
    </recommendedName>
</protein>
<comment type="catalytic activity">
    <reaction evidence="5">
        <text>alpha-D-glucose 1-phosphate + UTP + H(+) = UDP-alpha-D-glucose + diphosphate</text>
        <dbReference type="Rhea" id="RHEA:19889"/>
        <dbReference type="ChEBI" id="CHEBI:15378"/>
        <dbReference type="ChEBI" id="CHEBI:33019"/>
        <dbReference type="ChEBI" id="CHEBI:46398"/>
        <dbReference type="ChEBI" id="CHEBI:58601"/>
        <dbReference type="ChEBI" id="CHEBI:58885"/>
        <dbReference type="EC" id="2.7.7.9"/>
    </reaction>
</comment>
<gene>
    <name evidence="7" type="ORF">AUJ23_01120</name>
</gene>
<name>A0A1J4U9D1_9BACT</name>
<reference evidence="7 8" key="1">
    <citation type="journal article" date="2016" name="Environ. Microbiol.">
        <title>Genomic resolution of a cold subsurface aquifer community provides metabolic insights for novel microbes adapted to high CO concentrations.</title>
        <authorList>
            <person name="Probst A.J."/>
            <person name="Castelle C.J."/>
            <person name="Singh A."/>
            <person name="Brown C.T."/>
            <person name="Anantharaman K."/>
            <person name="Sharon I."/>
            <person name="Hug L.A."/>
            <person name="Burstein D."/>
            <person name="Emerson J.B."/>
            <person name="Thomas B.C."/>
            <person name="Banfield J.F."/>
        </authorList>
    </citation>
    <scope>NUCLEOTIDE SEQUENCE [LARGE SCALE GENOMIC DNA]</scope>
    <source>
        <strain evidence="7">CG1_02_32_51</strain>
    </source>
</reference>
<dbReference type="InterPro" id="IPR005771">
    <property type="entry name" value="GalU_uridylyltTrfase_bac/arc"/>
</dbReference>
<dbReference type="SUPFAM" id="SSF56112">
    <property type="entry name" value="Protein kinase-like (PK-like)"/>
    <property type="match status" value="1"/>
</dbReference>
<dbReference type="SUPFAM" id="SSF53448">
    <property type="entry name" value="Nucleotide-diphospho-sugar transferases"/>
    <property type="match status" value="1"/>
</dbReference>
<dbReference type="GO" id="GO:0003983">
    <property type="term" value="F:UTP:glucose-1-phosphate uridylyltransferase activity"/>
    <property type="evidence" value="ECO:0007669"/>
    <property type="project" value="InterPro"/>
</dbReference>
<evidence type="ECO:0000256" key="4">
    <source>
        <dbReference type="ARBA" id="ARBA00022695"/>
    </source>
</evidence>
<dbReference type="InterPro" id="IPR005835">
    <property type="entry name" value="NTP_transferase_dom"/>
</dbReference>
<dbReference type="EMBL" id="MNVC01000014">
    <property type="protein sequence ID" value="OIO19905.1"/>
    <property type="molecule type" value="Genomic_DNA"/>
</dbReference>
<accession>A0A1J4U9D1</accession>
<dbReference type="GO" id="GO:0006011">
    <property type="term" value="P:UDP-alpha-D-glucose metabolic process"/>
    <property type="evidence" value="ECO:0007669"/>
    <property type="project" value="InterPro"/>
</dbReference>
<dbReference type="Proteomes" id="UP000181941">
    <property type="component" value="Unassembled WGS sequence"/>
</dbReference>
<evidence type="ECO:0000313" key="7">
    <source>
        <dbReference type="EMBL" id="OIO19905.1"/>
    </source>
</evidence>
<keyword evidence="4" id="KW-0548">Nucleotidyltransferase</keyword>
<evidence type="ECO:0000256" key="3">
    <source>
        <dbReference type="ARBA" id="ARBA00022679"/>
    </source>
</evidence>
<evidence type="ECO:0000256" key="2">
    <source>
        <dbReference type="ARBA" id="ARBA00012415"/>
    </source>
</evidence>
<dbReference type="Gene3D" id="3.90.550.10">
    <property type="entry name" value="Spore Coat Polysaccharide Biosynthesis Protein SpsA, Chain A"/>
    <property type="match status" value="1"/>
</dbReference>
<comment type="caution">
    <text evidence="7">The sequence shown here is derived from an EMBL/GenBank/DDBJ whole genome shotgun (WGS) entry which is preliminary data.</text>
</comment>
<organism evidence="7 8">
    <name type="scientific">Candidatus Magasanikbacteria bacterium CG1_02_32_51</name>
    <dbReference type="NCBI Taxonomy" id="1805238"/>
    <lineage>
        <taxon>Bacteria</taxon>
        <taxon>Candidatus Magasanikiibacteriota</taxon>
    </lineage>
</organism>
<dbReference type="PANTHER" id="PTHR43197">
    <property type="entry name" value="UTP--GLUCOSE-1-PHOSPHATE URIDYLYLTRANSFERASE"/>
    <property type="match status" value="1"/>
</dbReference>
<keyword evidence="3" id="KW-0808">Transferase</keyword>
<evidence type="ECO:0000256" key="5">
    <source>
        <dbReference type="ARBA" id="ARBA00048128"/>
    </source>
</evidence>
<evidence type="ECO:0000259" key="6">
    <source>
        <dbReference type="Pfam" id="PF00483"/>
    </source>
</evidence>
<evidence type="ECO:0000313" key="8">
    <source>
        <dbReference type="Proteomes" id="UP000181941"/>
    </source>
</evidence>
<dbReference type="InterPro" id="IPR011009">
    <property type="entry name" value="Kinase-like_dom_sf"/>
</dbReference>
<dbReference type="STRING" id="1805238.AUJ23_01120"/>
<sequence>MSNGIKKNVVAVIPASGKPTNKIQIGTDTPDTMLPINGKPVIGYIFDDLLGRGITQMVVVLNSNDRHTEKYLKQKFSTKCNFNIIYNHEVFKGIGYSIYLGVSQVDENKSILVYLGDTIYRGSLNFTNDFVVVSDKYEVSNKWCFIEKRGESFIYYNKPKDYLGGGKVLVGLYFFKDGKKIINTCRELSISKKKIELFNILKKYDGSYRLIKNGKWYDCGNIENYYRAKIDFLKLRSFNSLKYNDLYGYITKISKKKDKLIDEINWYKNIPQDLQIFSPRLINSEIGLDKVSYSLEYYGYQSLADYYVYNNFDKKIWYLIIDRIFLITNLFKKHYSKVSKKYYYQMYLEKTKQRLTELSKNIYWRNLLNRKNITINSQCLNGWPYYVDKIKDIVPIFCRKKEMGFLHGDLCLSNILFDPTNKIFKFIDPRGSFGSSSLFGDIKYDIAKLRHSFSSYYDFIVSDLFVLEEKGENFELKIFTEPLHGNVKKYFDISLKKYGYDLKEIKLIEALLFLSMIPLHSDNKIRQKAMFLVGIKLLNSINI</sequence>
<proteinExistence type="inferred from homology"/>
<dbReference type="AlphaFoldDB" id="A0A1J4U9D1"/>
<dbReference type="PANTHER" id="PTHR43197:SF1">
    <property type="entry name" value="UTP--GLUCOSE-1-PHOSPHATE URIDYLYLTRANSFERASE"/>
    <property type="match status" value="1"/>
</dbReference>
<evidence type="ECO:0000256" key="1">
    <source>
        <dbReference type="ARBA" id="ARBA00006890"/>
    </source>
</evidence>
<comment type="similarity">
    <text evidence="1">Belongs to the UDPGP type 2 family.</text>
</comment>
<dbReference type="EC" id="2.7.7.9" evidence="2"/>